<keyword evidence="3 6" id="KW-0067">ATP-binding</keyword>
<dbReference type="Pfam" id="PF02463">
    <property type="entry name" value="SMC_N"/>
    <property type="match status" value="1"/>
</dbReference>
<dbReference type="HAMAP" id="MF_01894">
    <property type="entry name" value="Smc_prok"/>
    <property type="match status" value="1"/>
</dbReference>
<evidence type="ECO:0000256" key="5">
    <source>
        <dbReference type="ARBA" id="ARBA00023125"/>
    </source>
</evidence>
<keyword evidence="2 6" id="KW-0547">Nucleotide-binding</keyword>
<evidence type="ECO:0000256" key="7">
    <source>
        <dbReference type="SAM" id="MobiDB-lite"/>
    </source>
</evidence>
<evidence type="ECO:0000256" key="6">
    <source>
        <dbReference type="HAMAP-Rule" id="MF_01894"/>
    </source>
</evidence>
<dbReference type="Pfam" id="PF06470">
    <property type="entry name" value="SMC_hinge"/>
    <property type="match status" value="1"/>
</dbReference>
<evidence type="ECO:0000256" key="2">
    <source>
        <dbReference type="ARBA" id="ARBA00022741"/>
    </source>
</evidence>
<evidence type="ECO:0000313" key="9">
    <source>
        <dbReference type="EMBL" id="BBI99321.1"/>
    </source>
</evidence>
<keyword evidence="10" id="KW-1185">Reference proteome</keyword>
<dbReference type="SUPFAM" id="SSF75553">
    <property type="entry name" value="Smc hinge domain"/>
    <property type="match status" value="1"/>
</dbReference>
<evidence type="ECO:0000256" key="1">
    <source>
        <dbReference type="ARBA" id="ARBA00022490"/>
    </source>
</evidence>
<dbReference type="GO" id="GO:0006260">
    <property type="term" value="P:DNA replication"/>
    <property type="evidence" value="ECO:0007669"/>
    <property type="project" value="UniProtKB-UniRule"/>
</dbReference>
<protein>
    <recommendedName>
        <fullName evidence="6">Chromosome partition protein Smc</fullName>
    </recommendedName>
</protein>
<dbReference type="GO" id="GO:0007059">
    <property type="term" value="P:chromosome segregation"/>
    <property type="evidence" value="ECO:0007669"/>
    <property type="project" value="UniProtKB-UniRule"/>
</dbReference>
<feature type="binding site" evidence="6">
    <location>
        <begin position="36"/>
        <end position="43"/>
    </location>
    <ligand>
        <name>ATP</name>
        <dbReference type="ChEBI" id="CHEBI:30616"/>
    </ligand>
</feature>
<feature type="coiled-coil region" evidence="6">
    <location>
        <begin position="663"/>
        <end position="690"/>
    </location>
</feature>
<dbReference type="SUPFAM" id="SSF52540">
    <property type="entry name" value="P-loop containing nucleoside triphosphate hydrolases"/>
    <property type="match status" value="2"/>
</dbReference>
<dbReference type="SMART" id="SM00968">
    <property type="entry name" value="SMC_hinge"/>
    <property type="match status" value="1"/>
</dbReference>
<dbReference type="GO" id="GO:0005694">
    <property type="term" value="C:chromosome"/>
    <property type="evidence" value="ECO:0007669"/>
    <property type="project" value="InterPro"/>
</dbReference>
<keyword evidence="1 6" id="KW-0963">Cytoplasm</keyword>
<dbReference type="Gene3D" id="3.40.50.300">
    <property type="entry name" value="P-loop containing nucleotide triphosphate hydrolases"/>
    <property type="match status" value="2"/>
</dbReference>
<feature type="region of interest" description="Disordered" evidence="7">
    <location>
        <begin position="421"/>
        <end position="445"/>
    </location>
</feature>
<reference evidence="9 10" key="1">
    <citation type="submission" date="2019-03" db="EMBL/GenBank/DDBJ databases">
        <title>Complete genome sequence of Ferrigenium kumadai strain An22, a microaerophilic iron-oxidizing bacterium isolated from a paddy field soil.</title>
        <authorList>
            <person name="Watanabe T."/>
            <person name="Asakawa S."/>
        </authorList>
    </citation>
    <scope>NUCLEOTIDE SEQUENCE [LARGE SCALE GENOMIC DNA]</scope>
    <source>
        <strain evidence="9 10">An22</strain>
    </source>
</reference>
<gene>
    <name evidence="6 9" type="primary">smc</name>
    <name evidence="9" type="ORF">FGKAn22_10140</name>
</gene>
<dbReference type="InterPro" id="IPR036277">
    <property type="entry name" value="SMC_hinge_sf"/>
</dbReference>
<sequence length="1177" mass="132798">MAAKLRLTQIKLAGFKSFVDPTHIPLPGQIVGVVGPNGCGKSNVIDALRWVLGESKASALRGETMQDVIFNGSSKRKPVSRASVELIFDNSLGKAAGQWSTYAEISIKRVLQRDGDSSYYINNQHVRRKDITDIFLGTGLGARAYAIIEQGMISRIIEAKPEELRIFLEEAAGVSKYRDRRRETELRLGDTRDNLLRVSDILQELDKQLVRLGEQAEVAKQYRALEAQRNTSQQLFWLVKKQEAESQRVRHVQSTEKTRNELEAETARLREIESRLEAVRAGHYQLSDAVHVKQGELYTANAEIARLEQQIRHVADQRQRLTQQIANTKRQIEQQQHQRQGVHALLDHWQRQQEGAVVQLAEAEQHAEAEGASLPQAEEAARAAQERYNTLQREQMQLQQQLQLADTQREHLQRTIQQMESRRSRLLMEKDNLPRPDTGALQEAQQQVAELEIERAEQVEKLAQLQEQLPLADNERRNQRGSLQQQERMLAQTEARLHALQQLQQRLDNDQKLNAWLQHHQLDKLPRLWQSIRIESGWEDALEAVLRERLNAIAMPGLADAAAWSDAPPAKLALFAPDDAAQVSGDVPAQLTPLLNYVECQDARVLPAVRDWLTHVYAVADAAEAYTQRAQLPKGGWFVTPQGHLVGAHSVLFHAPDSQLHGVLARQREIEKLEQELAEQTKGAEYSREQVAQAEQRHQSIEVQIPPLRSVGNELQQRLHGLQMQILKLNQANERSAERSAQIESEMQEVAEMMLGEQQQQQGANEQMAILREQIAEFREQVDEAQRQASAQDLALRDQRSRAQQAQHALQEARFFAKTCTEKIADLQHNTQQIAAALAQFELDLGQLHTDLEGSEDEIAKEQLQAALEGREGYEQALAEARNILENATVELHKLEQERLACEHKLNPLREKLSELTLKEQEARLHFEQWAEQLQGVDEQALLPLLESGNNKPGALQNELNRLNAGIEALGAVNLAALEELQAATERKTYLDAQAADLNEAMATLEDAIRRIDKESRDLLMDTYNQVNQHLSEMFPVLFAGGEARLVLTGEEILDSGVQVMAQPPGKKNSSIHLMSGGEKALTAIALVFSLFQLNPAPFCLLDEVDAPLDDTNTERLCALIQKMAQHTQFIFISHNKITMEMAKQLVGVTMQEKGVSKVVAVDIEEALRMRDEQVVA</sequence>
<comment type="domain">
    <text evidence="6">Contains large globular domains required for ATP hydrolysis at each terminus and a third globular domain forming a flexible hinge near the middle of the molecule. These domains are separated by coiled-coil structures.</text>
</comment>
<comment type="subcellular location">
    <subcellularLocation>
        <location evidence="6">Cytoplasm</location>
    </subcellularLocation>
</comment>
<dbReference type="NCBIfam" id="TIGR02168">
    <property type="entry name" value="SMC_prok_B"/>
    <property type="match status" value="1"/>
</dbReference>
<dbReference type="Proteomes" id="UP001319121">
    <property type="component" value="Chromosome"/>
</dbReference>
<feature type="coiled-coil region" evidence="6">
    <location>
        <begin position="761"/>
        <end position="795"/>
    </location>
</feature>
<dbReference type="InterPro" id="IPR027417">
    <property type="entry name" value="P-loop_NTPase"/>
</dbReference>
<evidence type="ECO:0000256" key="4">
    <source>
        <dbReference type="ARBA" id="ARBA00023054"/>
    </source>
</evidence>
<dbReference type="GO" id="GO:0030261">
    <property type="term" value="P:chromosome condensation"/>
    <property type="evidence" value="ECO:0007669"/>
    <property type="project" value="InterPro"/>
</dbReference>
<evidence type="ECO:0000256" key="3">
    <source>
        <dbReference type="ARBA" id="ARBA00022840"/>
    </source>
</evidence>
<keyword evidence="4 6" id="KW-0175">Coiled coil</keyword>
<dbReference type="InterPro" id="IPR011890">
    <property type="entry name" value="SMC_prok"/>
</dbReference>
<dbReference type="GO" id="GO:0005524">
    <property type="term" value="F:ATP binding"/>
    <property type="evidence" value="ECO:0007669"/>
    <property type="project" value="UniProtKB-UniRule"/>
</dbReference>
<evidence type="ECO:0000313" key="10">
    <source>
        <dbReference type="Proteomes" id="UP001319121"/>
    </source>
</evidence>
<organism evidence="9 10">
    <name type="scientific">Ferrigenium kumadai</name>
    <dbReference type="NCBI Taxonomy" id="1682490"/>
    <lineage>
        <taxon>Bacteria</taxon>
        <taxon>Pseudomonadati</taxon>
        <taxon>Pseudomonadota</taxon>
        <taxon>Betaproteobacteria</taxon>
        <taxon>Nitrosomonadales</taxon>
        <taxon>Gallionellaceae</taxon>
        <taxon>Ferrigenium</taxon>
    </lineage>
</organism>
<feature type="domain" description="SMC hinge" evidence="8">
    <location>
        <begin position="522"/>
        <end position="629"/>
    </location>
</feature>
<dbReference type="PANTHER" id="PTHR43977">
    <property type="entry name" value="STRUCTURAL MAINTENANCE OF CHROMOSOMES PROTEIN 3"/>
    <property type="match status" value="1"/>
</dbReference>
<feature type="coiled-coil region" evidence="6">
    <location>
        <begin position="991"/>
        <end position="1018"/>
    </location>
</feature>
<dbReference type="PIRSF" id="PIRSF005719">
    <property type="entry name" value="SMC"/>
    <property type="match status" value="1"/>
</dbReference>
<feature type="compositionally biased region" description="Basic and acidic residues" evidence="7">
    <location>
        <begin position="421"/>
        <end position="434"/>
    </location>
</feature>
<comment type="subunit">
    <text evidence="6">Homodimer.</text>
</comment>
<dbReference type="InterPro" id="IPR024704">
    <property type="entry name" value="SMC"/>
</dbReference>
<dbReference type="GO" id="GO:0003677">
    <property type="term" value="F:DNA binding"/>
    <property type="evidence" value="ECO:0007669"/>
    <property type="project" value="UniProtKB-UniRule"/>
</dbReference>
<dbReference type="CDD" id="cd03278">
    <property type="entry name" value="ABC_SMC_barmotin"/>
    <property type="match status" value="2"/>
</dbReference>
<feature type="coiled-coil region" evidence="6">
    <location>
        <begin position="871"/>
        <end position="905"/>
    </location>
</feature>
<dbReference type="EMBL" id="AP019536">
    <property type="protein sequence ID" value="BBI99321.1"/>
    <property type="molecule type" value="Genomic_DNA"/>
</dbReference>
<dbReference type="GO" id="GO:0005737">
    <property type="term" value="C:cytoplasm"/>
    <property type="evidence" value="ECO:0007669"/>
    <property type="project" value="UniProtKB-SubCell"/>
</dbReference>
<name>A0AAN1W068_9PROT</name>
<dbReference type="GO" id="GO:0016887">
    <property type="term" value="F:ATP hydrolysis activity"/>
    <property type="evidence" value="ECO:0007669"/>
    <property type="project" value="InterPro"/>
</dbReference>
<dbReference type="GO" id="GO:0007062">
    <property type="term" value="P:sister chromatid cohesion"/>
    <property type="evidence" value="ECO:0007669"/>
    <property type="project" value="InterPro"/>
</dbReference>
<dbReference type="AlphaFoldDB" id="A0AAN1W068"/>
<accession>A0AAN1W068</accession>
<dbReference type="KEGG" id="fku:FGKAn22_10140"/>
<comment type="function">
    <text evidence="6">Required for chromosome condensation and partitioning.</text>
</comment>
<feature type="coiled-coil region" evidence="6">
    <location>
        <begin position="252"/>
        <end position="338"/>
    </location>
</feature>
<evidence type="ECO:0000259" key="8">
    <source>
        <dbReference type="SMART" id="SM00968"/>
    </source>
</evidence>
<proteinExistence type="inferred from homology"/>
<keyword evidence="5 6" id="KW-0238">DNA-binding</keyword>
<comment type="similarity">
    <text evidence="6">Belongs to the SMC family.</text>
</comment>
<dbReference type="InterPro" id="IPR010935">
    <property type="entry name" value="SMC_hinge"/>
</dbReference>
<feature type="region of interest" description="Disordered" evidence="7">
    <location>
        <begin position="364"/>
        <end position="388"/>
    </location>
</feature>
<dbReference type="InterPro" id="IPR003395">
    <property type="entry name" value="RecF/RecN/SMC_N"/>
</dbReference>